<gene>
    <name evidence="9" type="ORF">HNQ59_000583</name>
</gene>
<evidence type="ECO:0000259" key="8">
    <source>
        <dbReference type="Pfam" id="PF02397"/>
    </source>
</evidence>
<evidence type="ECO:0000256" key="6">
    <source>
        <dbReference type="ARBA" id="ARBA00023136"/>
    </source>
</evidence>
<keyword evidence="4 7" id="KW-0812">Transmembrane</keyword>
<feature type="domain" description="Bacterial sugar transferase" evidence="8">
    <location>
        <begin position="235"/>
        <end position="418"/>
    </location>
</feature>
<reference evidence="9 10" key="1">
    <citation type="submission" date="2020-08" db="EMBL/GenBank/DDBJ databases">
        <title>Genomic Encyclopedia of Type Strains, Phase IV (KMG-IV): sequencing the most valuable type-strain genomes for metagenomic binning, comparative biology and taxonomic classification.</title>
        <authorList>
            <person name="Goeker M."/>
        </authorList>
    </citation>
    <scope>NUCLEOTIDE SEQUENCE [LARGE SCALE GENOMIC DNA]</scope>
    <source>
        <strain evidence="9 10">DSM 27165</strain>
    </source>
</reference>
<dbReference type="Gene3D" id="3.40.50.720">
    <property type="entry name" value="NAD(P)-binding Rossmann-like Domain"/>
    <property type="match status" value="1"/>
</dbReference>
<dbReference type="PANTHER" id="PTHR30576">
    <property type="entry name" value="COLANIC BIOSYNTHESIS UDP-GLUCOSE LIPID CARRIER TRANSFERASE"/>
    <property type="match status" value="1"/>
</dbReference>
<dbReference type="Pfam" id="PF02397">
    <property type="entry name" value="Bac_transf"/>
    <property type="match status" value="1"/>
</dbReference>
<organism evidence="9 10">
    <name type="scientific">Chitinivorax tropicus</name>
    <dbReference type="NCBI Taxonomy" id="714531"/>
    <lineage>
        <taxon>Bacteria</taxon>
        <taxon>Pseudomonadati</taxon>
        <taxon>Pseudomonadota</taxon>
        <taxon>Betaproteobacteria</taxon>
        <taxon>Chitinivorax</taxon>
    </lineage>
</organism>
<dbReference type="InterPro" id="IPR017464">
    <property type="entry name" value="Sugar_tfrase_EpsB_2"/>
</dbReference>
<evidence type="ECO:0000256" key="3">
    <source>
        <dbReference type="ARBA" id="ARBA00022679"/>
    </source>
</evidence>
<feature type="transmembrane region" description="Helical" evidence="7">
    <location>
        <begin position="73"/>
        <end position="90"/>
    </location>
</feature>
<dbReference type="EMBL" id="JACHHY010000003">
    <property type="protein sequence ID" value="MBB5017319.1"/>
    <property type="molecule type" value="Genomic_DNA"/>
</dbReference>
<dbReference type="GO" id="GO:0016780">
    <property type="term" value="F:phosphotransferase activity, for other substituted phosphate groups"/>
    <property type="evidence" value="ECO:0007669"/>
    <property type="project" value="TreeGrafter"/>
</dbReference>
<keyword evidence="10" id="KW-1185">Reference proteome</keyword>
<dbReference type="InterPro" id="IPR017475">
    <property type="entry name" value="EPS_sugar_tfrase"/>
</dbReference>
<feature type="transmembrane region" description="Helical" evidence="7">
    <location>
        <begin position="41"/>
        <end position="61"/>
    </location>
</feature>
<proteinExistence type="inferred from homology"/>
<dbReference type="GO" id="GO:0016020">
    <property type="term" value="C:membrane"/>
    <property type="evidence" value="ECO:0007669"/>
    <property type="project" value="UniProtKB-SubCell"/>
</dbReference>
<evidence type="ECO:0000313" key="9">
    <source>
        <dbReference type="EMBL" id="MBB5017319.1"/>
    </source>
</evidence>
<comment type="subcellular location">
    <subcellularLocation>
        <location evidence="1">Membrane</location>
        <topology evidence="1">Multi-pass membrane protein</topology>
    </subcellularLocation>
</comment>
<feature type="transmembrane region" description="Helical" evidence="7">
    <location>
        <begin position="240"/>
        <end position="261"/>
    </location>
</feature>
<keyword evidence="6 7" id="KW-0472">Membrane</keyword>
<evidence type="ECO:0000256" key="4">
    <source>
        <dbReference type="ARBA" id="ARBA00022692"/>
    </source>
</evidence>
<dbReference type="Proteomes" id="UP000575898">
    <property type="component" value="Unassembled WGS sequence"/>
</dbReference>
<comment type="similarity">
    <text evidence="2">Belongs to the bacterial sugar transferase family.</text>
</comment>
<dbReference type="NCBIfam" id="TIGR03013">
    <property type="entry name" value="EpsB_2"/>
    <property type="match status" value="1"/>
</dbReference>
<dbReference type="AlphaFoldDB" id="A0A840MJG0"/>
<dbReference type="PANTHER" id="PTHR30576:SF0">
    <property type="entry name" value="UNDECAPRENYL-PHOSPHATE N-ACETYLGALACTOSAMINYL 1-PHOSPHATE TRANSFERASE-RELATED"/>
    <property type="match status" value="1"/>
</dbReference>
<keyword evidence="3 9" id="KW-0808">Transferase</keyword>
<dbReference type="NCBIfam" id="TIGR03025">
    <property type="entry name" value="EPS_sugtrans"/>
    <property type="match status" value="1"/>
</dbReference>
<comment type="caution">
    <text evidence="9">The sequence shown here is derived from an EMBL/GenBank/DDBJ whole genome shotgun (WGS) entry which is preliminary data.</text>
</comment>
<dbReference type="InterPro" id="IPR003362">
    <property type="entry name" value="Bact_transf"/>
</dbReference>
<accession>A0A840MJG0</accession>
<evidence type="ECO:0000256" key="1">
    <source>
        <dbReference type="ARBA" id="ARBA00004141"/>
    </source>
</evidence>
<evidence type="ECO:0000256" key="2">
    <source>
        <dbReference type="ARBA" id="ARBA00006464"/>
    </source>
</evidence>
<evidence type="ECO:0000256" key="5">
    <source>
        <dbReference type="ARBA" id="ARBA00022989"/>
    </source>
</evidence>
<keyword evidence="5 7" id="KW-1133">Transmembrane helix</keyword>
<feature type="transmembrane region" description="Helical" evidence="7">
    <location>
        <begin position="12"/>
        <end position="29"/>
    </location>
</feature>
<name>A0A840MJG0_9PROT</name>
<evidence type="ECO:0000256" key="7">
    <source>
        <dbReference type="SAM" id="Phobius"/>
    </source>
</evidence>
<sequence length="424" mass="48072">MHQLTQPVLPKAAFVSLLMVAVMAACGLYQSAFVGGMREIAVRLFVAFGLPSIAMAVLIYWLESMRFGAREMFWSILVSFLSISLTRLVFFKWTNIGIFKPRVLVLGTGSRAVKVDEAARQRFGGNNLDIVGYMPPTSATPHAVAASRILPQEENLLEAVEKHGINEIVIAIRDRRGGNLPIHELLECRMRGVKVLELSTFFERECGQVKLDSLNPSWMVFNDGFNQSNSRDVVKRMFDLVASFILLLVASPFMLITALAIKLEDGGPILYSQERVGQNEQVFTIFKFRSMRTDSEKDGKPRWAQTNDDRITRIGRLIRLLRIDELPQIINVLKGDMSFVGPRPERPFFVNKLEAEIPYYAMRHCMKPGITGWAQVRYAYGATVEDSKEKLQYDLYYVKNHSLFLDILILIETVQVVLWGKGAR</sequence>
<evidence type="ECO:0000313" key="10">
    <source>
        <dbReference type="Proteomes" id="UP000575898"/>
    </source>
</evidence>
<protein>
    <submittedName>
        <fullName evidence="9">Sugar transferase (PEP-CTERM system associated)</fullName>
    </submittedName>
</protein>